<dbReference type="CDD" id="cd00056">
    <property type="entry name" value="ENDO3c"/>
    <property type="match status" value="1"/>
</dbReference>
<keyword evidence="11" id="KW-0411">Iron-sulfur</keyword>
<evidence type="ECO:0000256" key="7">
    <source>
        <dbReference type="ARBA" id="ARBA00022723"/>
    </source>
</evidence>
<dbReference type="SUPFAM" id="SSF48150">
    <property type="entry name" value="DNA-glycosylase"/>
    <property type="match status" value="1"/>
</dbReference>
<dbReference type="GO" id="GO:0000701">
    <property type="term" value="F:purine-specific mismatch base pair DNA N-glycosylase activity"/>
    <property type="evidence" value="ECO:0007669"/>
    <property type="project" value="UniProtKB-EC"/>
</dbReference>
<dbReference type="InterPro" id="IPR000445">
    <property type="entry name" value="HhH_motif"/>
</dbReference>
<sequence>MSFSQQVLAWFDQHGRKDLPWQQDVNAYRVWISEIMLQQTQVTTVIPYFERFMERFPTVIELAEAPIDDVLHLWTGLGYYARARNLHKAAQVIARDHDGVFPTDIEQVIALPGIGRSTAGAVLSIAEKQAHAILDGNVKRVLARYFAVDGWPGNQKIANQLWEYADSVLPQERNNHYTQAMMDLGATLCTRSKPACEHCPIQTGCLAFAQGRQAELPGKKPKKELPVKATFMLVPFVRGSILLKQRPATGIWGGLWGFYEFPDAEALHEHITSTYKANAAESIQELMSFRHTFSHFHLDITPVLLQLPELPQHSVAEEGTQWFDLQQPVNVGLAAPTKRILDSLKTDL</sequence>
<keyword evidence="13 14" id="KW-0326">Glycosidase</keyword>
<dbReference type="InterPro" id="IPR023170">
    <property type="entry name" value="HhH_base_excis_C"/>
</dbReference>
<evidence type="ECO:0000256" key="10">
    <source>
        <dbReference type="ARBA" id="ARBA00023004"/>
    </source>
</evidence>
<evidence type="ECO:0000256" key="5">
    <source>
        <dbReference type="ARBA" id="ARBA00022023"/>
    </source>
</evidence>
<evidence type="ECO:0000256" key="2">
    <source>
        <dbReference type="ARBA" id="ARBA00002933"/>
    </source>
</evidence>
<dbReference type="NCBIfam" id="NF008132">
    <property type="entry name" value="PRK10880.1"/>
    <property type="match status" value="1"/>
</dbReference>
<dbReference type="Gene3D" id="1.10.1670.10">
    <property type="entry name" value="Helix-hairpin-Helix base-excision DNA repair enzymes (C-terminal)"/>
    <property type="match status" value="1"/>
</dbReference>
<dbReference type="InterPro" id="IPR004036">
    <property type="entry name" value="Endonuclease-III-like_CS2"/>
</dbReference>
<dbReference type="InterPro" id="IPR003265">
    <property type="entry name" value="HhH-GPD_domain"/>
</dbReference>
<evidence type="ECO:0000313" key="16">
    <source>
        <dbReference type="EMBL" id="MDM7859113.1"/>
    </source>
</evidence>
<evidence type="ECO:0000256" key="14">
    <source>
        <dbReference type="RuleBase" id="RU365096"/>
    </source>
</evidence>
<reference evidence="16 17" key="1">
    <citation type="submission" date="2023-06" db="EMBL/GenBank/DDBJ databases">
        <title>Alteromonas sp. ASW11-36 isolated from intertidal sand.</title>
        <authorList>
            <person name="Li Y."/>
        </authorList>
    </citation>
    <scope>NUCLEOTIDE SEQUENCE [LARGE SCALE GENOMIC DNA]</scope>
    <source>
        <strain evidence="16 17">ASW11-36</strain>
    </source>
</reference>
<evidence type="ECO:0000256" key="8">
    <source>
        <dbReference type="ARBA" id="ARBA00022763"/>
    </source>
</evidence>
<dbReference type="RefSeq" id="WP_289363020.1">
    <property type="nucleotide sequence ID" value="NZ_JAUCBP010000001.1"/>
</dbReference>
<dbReference type="InterPro" id="IPR004035">
    <property type="entry name" value="Endouclease-III_FeS-bd_BS"/>
</dbReference>
<dbReference type="SMART" id="SM00478">
    <property type="entry name" value="ENDO3c"/>
    <property type="match status" value="1"/>
</dbReference>
<evidence type="ECO:0000313" key="17">
    <source>
        <dbReference type="Proteomes" id="UP001234343"/>
    </source>
</evidence>
<dbReference type="PANTHER" id="PTHR42944:SF1">
    <property type="entry name" value="ADENINE DNA GLYCOSYLASE"/>
    <property type="match status" value="1"/>
</dbReference>
<keyword evidence="10 14" id="KW-0408">Iron</keyword>
<dbReference type="EC" id="3.2.2.31" evidence="4 14"/>
<dbReference type="InterPro" id="IPR011257">
    <property type="entry name" value="DNA_glycosylase"/>
</dbReference>
<evidence type="ECO:0000256" key="1">
    <source>
        <dbReference type="ARBA" id="ARBA00000843"/>
    </source>
</evidence>
<keyword evidence="7" id="KW-0479">Metal-binding</keyword>
<comment type="caution">
    <text evidence="16">The sequence shown here is derived from an EMBL/GenBank/DDBJ whole genome shotgun (WGS) entry which is preliminary data.</text>
</comment>
<evidence type="ECO:0000256" key="12">
    <source>
        <dbReference type="ARBA" id="ARBA00023204"/>
    </source>
</evidence>
<keyword evidence="9 16" id="KW-0378">Hydrolase</keyword>
<evidence type="ECO:0000256" key="4">
    <source>
        <dbReference type="ARBA" id="ARBA00012045"/>
    </source>
</evidence>
<name>A0ABT7SSE5_9ALTE</name>
<dbReference type="Gene3D" id="1.10.340.30">
    <property type="entry name" value="Hypothetical protein, domain 2"/>
    <property type="match status" value="1"/>
</dbReference>
<dbReference type="InterPro" id="IPR044298">
    <property type="entry name" value="MIG/MutY"/>
</dbReference>
<dbReference type="Pfam" id="PF14815">
    <property type="entry name" value="NUDIX_4"/>
    <property type="match status" value="1"/>
</dbReference>
<gene>
    <name evidence="16" type="primary">mutY</name>
    <name evidence="16" type="ORF">QTP81_00665</name>
</gene>
<dbReference type="Pfam" id="PF00730">
    <property type="entry name" value="HhH-GPD"/>
    <property type="match status" value="1"/>
</dbReference>
<dbReference type="Proteomes" id="UP001234343">
    <property type="component" value="Unassembled WGS sequence"/>
</dbReference>
<comment type="similarity">
    <text evidence="3 14">Belongs to the Nth/MutY family.</text>
</comment>
<evidence type="ECO:0000256" key="6">
    <source>
        <dbReference type="ARBA" id="ARBA00022485"/>
    </source>
</evidence>
<keyword evidence="12" id="KW-0234">DNA repair</keyword>
<dbReference type="CDD" id="cd03431">
    <property type="entry name" value="NUDIX_DNA_Glycosylase_C-MutY"/>
    <property type="match status" value="1"/>
</dbReference>
<feature type="domain" description="HhH-GPD" evidence="15">
    <location>
        <begin position="36"/>
        <end position="187"/>
    </location>
</feature>
<dbReference type="InterPro" id="IPR029119">
    <property type="entry name" value="MutY_C"/>
</dbReference>
<evidence type="ECO:0000256" key="11">
    <source>
        <dbReference type="ARBA" id="ARBA00023014"/>
    </source>
</evidence>
<evidence type="ECO:0000256" key="9">
    <source>
        <dbReference type="ARBA" id="ARBA00022801"/>
    </source>
</evidence>
<dbReference type="InterPro" id="IPR015797">
    <property type="entry name" value="NUDIX_hydrolase-like_dom_sf"/>
</dbReference>
<dbReference type="PANTHER" id="PTHR42944">
    <property type="entry name" value="ADENINE DNA GLYCOSYLASE"/>
    <property type="match status" value="1"/>
</dbReference>
<evidence type="ECO:0000259" key="15">
    <source>
        <dbReference type="SMART" id="SM00478"/>
    </source>
</evidence>
<evidence type="ECO:0000256" key="3">
    <source>
        <dbReference type="ARBA" id="ARBA00008343"/>
    </source>
</evidence>
<organism evidence="16 17">
    <name type="scientific">Alteromonas arenosi</name>
    <dbReference type="NCBI Taxonomy" id="3055817"/>
    <lineage>
        <taxon>Bacteria</taxon>
        <taxon>Pseudomonadati</taxon>
        <taxon>Pseudomonadota</taxon>
        <taxon>Gammaproteobacteria</taxon>
        <taxon>Alteromonadales</taxon>
        <taxon>Alteromonadaceae</taxon>
        <taxon>Alteromonas/Salinimonas group</taxon>
        <taxon>Alteromonas</taxon>
    </lineage>
</organism>
<keyword evidence="17" id="KW-1185">Reference proteome</keyword>
<protein>
    <recommendedName>
        <fullName evidence="5 14">Adenine DNA glycosylase</fullName>
        <ecNumber evidence="4 14">3.2.2.31</ecNumber>
    </recommendedName>
</protein>
<dbReference type="Gene3D" id="3.90.79.10">
    <property type="entry name" value="Nucleoside Triphosphate Pyrophosphohydrolase"/>
    <property type="match status" value="1"/>
</dbReference>
<dbReference type="InterPro" id="IPR005760">
    <property type="entry name" value="A/G_AdeGlyc_MutY"/>
</dbReference>
<evidence type="ECO:0000256" key="13">
    <source>
        <dbReference type="ARBA" id="ARBA00023295"/>
    </source>
</evidence>
<dbReference type="EMBL" id="JAUCBP010000001">
    <property type="protein sequence ID" value="MDM7859113.1"/>
    <property type="molecule type" value="Genomic_DNA"/>
</dbReference>
<keyword evidence="8 14" id="KW-0227">DNA damage</keyword>
<comment type="catalytic activity">
    <reaction evidence="1 14">
        <text>Hydrolyzes free adenine bases from 7,8-dihydro-8-oxoguanine:adenine mismatched double-stranded DNA, leaving an apurinic site.</text>
        <dbReference type="EC" id="3.2.2.31"/>
    </reaction>
</comment>
<dbReference type="PROSITE" id="PS00764">
    <property type="entry name" value="ENDONUCLEASE_III_1"/>
    <property type="match status" value="1"/>
</dbReference>
<comment type="cofactor">
    <cofactor evidence="14">
        <name>[4Fe-4S] cluster</name>
        <dbReference type="ChEBI" id="CHEBI:49883"/>
    </cofactor>
    <text evidence="14">Binds 1 [4Fe-4S] cluster.</text>
</comment>
<dbReference type="Pfam" id="PF00633">
    <property type="entry name" value="HHH"/>
    <property type="match status" value="1"/>
</dbReference>
<dbReference type="PROSITE" id="PS01155">
    <property type="entry name" value="ENDONUCLEASE_III_2"/>
    <property type="match status" value="1"/>
</dbReference>
<comment type="function">
    <text evidence="2">Adenine glycosylase active on G-A mispairs. MutY also corrects error-prone DNA synthesis past GO lesions which are due to the oxidatively damaged form of guanine: 7,8-dihydro-8-oxoguanine (8-oxo-dGTP).</text>
</comment>
<accession>A0ABT7SSE5</accession>
<dbReference type="NCBIfam" id="TIGR01084">
    <property type="entry name" value="mutY"/>
    <property type="match status" value="1"/>
</dbReference>
<keyword evidence="6" id="KW-0004">4Fe-4S</keyword>
<proteinExistence type="inferred from homology"/>
<dbReference type="SUPFAM" id="SSF55811">
    <property type="entry name" value="Nudix"/>
    <property type="match status" value="1"/>
</dbReference>